<gene>
    <name evidence="2" type="ORF">D9758_003277</name>
</gene>
<keyword evidence="3" id="KW-1185">Reference proteome</keyword>
<dbReference type="GO" id="GO:0020037">
    <property type="term" value="F:heme binding"/>
    <property type="evidence" value="ECO:0007669"/>
    <property type="project" value="InterPro"/>
</dbReference>
<evidence type="ECO:0000313" key="2">
    <source>
        <dbReference type="EMBL" id="KAF5365693.1"/>
    </source>
</evidence>
<dbReference type="InterPro" id="IPR044398">
    <property type="entry name" value="Globin-sensor_dom"/>
</dbReference>
<reference evidence="2 3" key="1">
    <citation type="journal article" date="2020" name="ISME J.">
        <title>Uncovering the hidden diversity of litter-decomposition mechanisms in mushroom-forming fungi.</title>
        <authorList>
            <person name="Floudas D."/>
            <person name="Bentzer J."/>
            <person name="Ahren D."/>
            <person name="Johansson T."/>
            <person name="Persson P."/>
            <person name="Tunlid A."/>
        </authorList>
    </citation>
    <scope>NUCLEOTIDE SEQUENCE [LARGE SCALE GENOMIC DNA]</scope>
    <source>
        <strain evidence="2 3">CBS 291.85</strain>
    </source>
</reference>
<dbReference type="PANTHER" id="PTHR42071:SF1">
    <property type="entry name" value="GLOBIN-SENSOR DOMAIN-CONTAINING PROTEIN"/>
    <property type="match status" value="1"/>
</dbReference>
<feature type="domain" description="Globin-sensor" evidence="1">
    <location>
        <begin position="22"/>
        <end position="207"/>
    </location>
</feature>
<sequence length="207" mass="23665">MATIDSTQEIDPDLLRASPEFRAAYLTDFLNFGREQQDSLNKVAPLVNDKIPAIVDDLYAKLFEFDITKQVFLERNQGFDGPLPSRLEDLTLDSAQLKYRKVFMCSWARRILTADYSSPKTWAYLDKVGIMHTGVKSFKHRTNTKPLIVPYRDCALLLARAESILQTAILNLSDDQLSMPEKIAAVSAVSKVIWLQNDFFSRHYINE</sequence>
<proteinExistence type="predicted"/>
<name>A0A8H5LQF1_9AGAR</name>
<comment type="caution">
    <text evidence="2">The sequence shown here is derived from an EMBL/GenBank/DDBJ whole genome shotgun (WGS) entry which is preliminary data.</text>
</comment>
<dbReference type="OrthoDB" id="10027058at2759"/>
<dbReference type="GO" id="GO:0019825">
    <property type="term" value="F:oxygen binding"/>
    <property type="evidence" value="ECO:0007669"/>
    <property type="project" value="InterPro"/>
</dbReference>
<accession>A0A8H5LQF1</accession>
<dbReference type="PANTHER" id="PTHR42071">
    <property type="entry name" value="PROTOGLOBIN DOMAIN-CONTAINING PROTEIN"/>
    <property type="match status" value="1"/>
</dbReference>
<evidence type="ECO:0000259" key="1">
    <source>
        <dbReference type="Pfam" id="PF11563"/>
    </source>
</evidence>
<dbReference type="AlphaFoldDB" id="A0A8H5LQF1"/>
<dbReference type="Pfam" id="PF11563">
    <property type="entry name" value="Protoglobin"/>
    <property type="match status" value="1"/>
</dbReference>
<dbReference type="Gene3D" id="1.10.490.10">
    <property type="entry name" value="Globins"/>
    <property type="match status" value="1"/>
</dbReference>
<protein>
    <recommendedName>
        <fullName evidence="1">Globin-sensor domain-containing protein</fullName>
    </recommendedName>
</protein>
<organism evidence="2 3">
    <name type="scientific">Tetrapyrgos nigripes</name>
    <dbReference type="NCBI Taxonomy" id="182062"/>
    <lineage>
        <taxon>Eukaryota</taxon>
        <taxon>Fungi</taxon>
        <taxon>Dikarya</taxon>
        <taxon>Basidiomycota</taxon>
        <taxon>Agaricomycotina</taxon>
        <taxon>Agaricomycetes</taxon>
        <taxon>Agaricomycetidae</taxon>
        <taxon>Agaricales</taxon>
        <taxon>Marasmiineae</taxon>
        <taxon>Marasmiaceae</taxon>
        <taxon>Tetrapyrgos</taxon>
    </lineage>
</organism>
<dbReference type="Proteomes" id="UP000559256">
    <property type="component" value="Unassembled WGS sequence"/>
</dbReference>
<evidence type="ECO:0000313" key="3">
    <source>
        <dbReference type="Proteomes" id="UP000559256"/>
    </source>
</evidence>
<dbReference type="InterPro" id="IPR012292">
    <property type="entry name" value="Globin/Proto"/>
</dbReference>
<dbReference type="EMBL" id="JAACJM010000026">
    <property type="protein sequence ID" value="KAF5365693.1"/>
    <property type="molecule type" value="Genomic_DNA"/>
</dbReference>